<dbReference type="SUPFAM" id="SSF48179">
    <property type="entry name" value="6-phosphogluconate dehydrogenase C-terminal domain-like"/>
    <property type="match status" value="1"/>
</dbReference>
<dbReference type="GO" id="GO:0006631">
    <property type="term" value="P:fatty acid metabolic process"/>
    <property type="evidence" value="ECO:0007669"/>
    <property type="project" value="InterPro"/>
</dbReference>
<keyword evidence="1" id="KW-0560">Oxidoreductase</keyword>
<dbReference type="SUPFAM" id="SSF51735">
    <property type="entry name" value="NAD(P)-binding Rossmann-fold domains"/>
    <property type="match status" value="1"/>
</dbReference>
<protein>
    <recommendedName>
        <fullName evidence="5">3-hydroxyacyl-CoA dehydrogenase NAD binding domain-containing protein</fullName>
    </recommendedName>
</protein>
<dbReference type="InterPro" id="IPR022694">
    <property type="entry name" value="3-OHacyl-CoA_DH"/>
</dbReference>
<dbReference type="PANTHER" id="PTHR48075:SF7">
    <property type="entry name" value="3-HYDROXYACYL-COA DEHYDROGENASE-RELATED"/>
    <property type="match status" value="1"/>
</dbReference>
<reference evidence="4" key="1">
    <citation type="submission" date="2018-05" db="EMBL/GenBank/DDBJ databases">
        <authorList>
            <person name="Lanie J.A."/>
            <person name="Ng W.-L."/>
            <person name="Kazmierczak K.M."/>
            <person name="Andrzejewski T.M."/>
            <person name="Davidsen T.M."/>
            <person name="Wayne K.J."/>
            <person name="Tettelin H."/>
            <person name="Glass J.I."/>
            <person name="Rusch D."/>
            <person name="Podicherti R."/>
            <person name="Tsui H.-C.T."/>
            <person name="Winkler M.E."/>
        </authorList>
    </citation>
    <scope>NUCLEOTIDE SEQUENCE</scope>
</reference>
<dbReference type="AlphaFoldDB" id="A0A382V027"/>
<evidence type="ECO:0000256" key="1">
    <source>
        <dbReference type="ARBA" id="ARBA00023002"/>
    </source>
</evidence>
<dbReference type="PIRSF" id="PIRSF000105">
    <property type="entry name" value="HCDH"/>
    <property type="match status" value="1"/>
</dbReference>
<name>A0A382V027_9ZZZZ</name>
<dbReference type="InterPro" id="IPR008927">
    <property type="entry name" value="6-PGluconate_DH-like_C_sf"/>
</dbReference>
<dbReference type="GO" id="GO:0070403">
    <property type="term" value="F:NAD+ binding"/>
    <property type="evidence" value="ECO:0007669"/>
    <property type="project" value="InterPro"/>
</dbReference>
<dbReference type="Pfam" id="PF00725">
    <property type="entry name" value="3HCDH"/>
    <property type="match status" value="1"/>
</dbReference>
<evidence type="ECO:0000259" key="2">
    <source>
        <dbReference type="Pfam" id="PF00725"/>
    </source>
</evidence>
<dbReference type="InterPro" id="IPR006108">
    <property type="entry name" value="3HC_DH_C"/>
</dbReference>
<gene>
    <name evidence="4" type="ORF">METZ01_LOCUS392674</name>
</gene>
<dbReference type="Gene3D" id="1.10.1040.50">
    <property type="match status" value="1"/>
</dbReference>
<dbReference type="Pfam" id="PF02737">
    <property type="entry name" value="3HCDH_N"/>
    <property type="match status" value="1"/>
</dbReference>
<organism evidence="4">
    <name type="scientific">marine metagenome</name>
    <dbReference type="NCBI Taxonomy" id="408172"/>
    <lineage>
        <taxon>unclassified sequences</taxon>
        <taxon>metagenomes</taxon>
        <taxon>ecological metagenomes</taxon>
    </lineage>
</organism>
<evidence type="ECO:0000259" key="3">
    <source>
        <dbReference type="Pfam" id="PF02737"/>
    </source>
</evidence>
<evidence type="ECO:0000313" key="4">
    <source>
        <dbReference type="EMBL" id="SVD39820.1"/>
    </source>
</evidence>
<feature type="domain" description="3-hydroxyacyl-CoA dehydrogenase C-terminal" evidence="2">
    <location>
        <begin position="187"/>
        <end position="251"/>
    </location>
</feature>
<proteinExistence type="predicted"/>
<feature type="domain" description="3-hydroxyacyl-CoA dehydrogenase NAD binding" evidence="3">
    <location>
        <begin position="7"/>
        <end position="184"/>
    </location>
</feature>
<evidence type="ECO:0008006" key="5">
    <source>
        <dbReference type="Google" id="ProtNLM"/>
    </source>
</evidence>
<sequence>MEQYFKKVAVLGSGVMGSQIAAHLANVGIPSLLFDVKQDLAEEAVKSLQSLKPNPLYQSKNSSLIETCNYDKHLEKIYDADWVIEVVAEDLEIKHALYNKISPYLKDSSILTSNTSGIPLKKLSSVLKGSLKNRFMITHFFNPPRYMKLLELVKGTETDEVTYDRIATFATDILGKGIVHAKDTPNFIANRIGVFGMMVSLDLAKQMNLTVEEVDKITGTIVGRPKSATFRTADVVGLDTLANVLKTSYDSGNNDE</sequence>
<feature type="non-terminal residue" evidence="4">
    <location>
        <position position="256"/>
    </location>
</feature>
<dbReference type="InterPro" id="IPR036291">
    <property type="entry name" value="NAD(P)-bd_dom_sf"/>
</dbReference>
<accession>A0A382V027</accession>
<dbReference type="Gene3D" id="3.40.50.720">
    <property type="entry name" value="NAD(P)-binding Rossmann-like Domain"/>
    <property type="match status" value="1"/>
</dbReference>
<dbReference type="PANTHER" id="PTHR48075">
    <property type="entry name" value="3-HYDROXYACYL-COA DEHYDROGENASE FAMILY PROTEIN"/>
    <property type="match status" value="1"/>
</dbReference>
<dbReference type="GO" id="GO:0016616">
    <property type="term" value="F:oxidoreductase activity, acting on the CH-OH group of donors, NAD or NADP as acceptor"/>
    <property type="evidence" value="ECO:0007669"/>
    <property type="project" value="InterPro"/>
</dbReference>
<dbReference type="InterPro" id="IPR006176">
    <property type="entry name" value="3-OHacyl-CoA_DH_NAD-bd"/>
</dbReference>
<dbReference type="EMBL" id="UINC01148119">
    <property type="protein sequence ID" value="SVD39820.1"/>
    <property type="molecule type" value="Genomic_DNA"/>
</dbReference>